<evidence type="ECO:0000313" key="2">
    <source>
        <dbReference type="Proteomes" id="UP000198297"/>
    </source>
</evidence>
<sequence>MPDDQGSDADTPTVKDLDEMEAAELDRRLNMLRISNEILNRNFEDLVEADEYYHDTPELWNRENSHYMQDFQIEYLRRLHNYISAYYSLYSHTQTLTNSIASEELDKAYTQKLDELDIEETSTFLLRFRAYTQHYELPAVQARVSLSGSDEGETDPRDVNRICFERDTLLEWDDWNTAEEYVRGFDETIDMLPLLKRITETVNEFHEWFVREVRSQHEMEYEEYLEKQEEVVERLKDLRGVSGGE</sequence>
<dbReference type="EMBL" id="FZNK01000008">
    <property type="protein sequence ID" value="SNR65763.1"/>
    <property type="molecule type" value="Genomic_DNA"/>
</dbReference>
<dbReference type="RefSeq" id="WP_089308913.1">
    <property type="nucleotide sequence ID" value="NZ_FZNK01000008.1"/>
</dbReference>
<proteinExistence type="predicted"/>
<dbReference type="AlphaFoldDB" id="A0A238Y518"/>
<dbReference type="Proteomes" id="UP000198297">
    <property type="component" value="Unassembled WGS sequence"/>
</dbReference>
<gene>
    <name evidence="1" type="ORF">SAMN06266787_10848</name>
</gene>
<accession>A0A238Y518</accession>
<organism evidence="1 2">
    <name type="scientific">Halorubrum ezzemoulense</name>
    <name type="common">Halorubrum chaoviator</name>
    <dbReference type="NCBI Taxonomy" id="337243"/>
    <lineage>
        <taxon>Archaea</taxon>
        <taxon>Methanobacteriati</taxon>
        <taxon>Methanobacteriota</taxon>
        <taxon>Stenosarchaea group</taxon>
        <taxon>Halobacteria</taxon>
        <taxon>Halobacteriales</taxon>
        <taxon>Haloferacaceae</taxon>
        <taxon>Halorubrum</taxon>
    </lineage>
</organism>
<reference evidence="1 2" key="1">
    <citation type="submission" date="2017-06" db="EMBL/GenBank/DDBJ databases">
        <authorList>
            <person name="Kim H.J."/>
            <person name="Triplett B.A."/>
        </authorList>
    </citation>
    <scope>NUCLEOTIDE SEQUENCE [LARGE SCALE GENOMIC DNA]</scope>
    <source>
        <strain evidence="1 2">DSM 19316</strain>
    </source>
</reference>
<protein>
    <submittedName>
        <fullName evidence="1">Uncharacterized protein</fullName>
    </submittedName>
</protein>
<name>A0A238Y518_HALEZ</name>
<evidence type="ECO:0000313" key="1">
    <source>
        <dbReference type="EMBL" id="SNR65763.1"/>
    </source>
</evidence>